<dbReference type="GO" id="GO:0006741">
    <property type="term" value="P:NADP+ biosynthetic process"/>
    <property type="evidence" value="ECO:0007669"/>
    <property type="project" value="UniProtKB-UniRule"/>
</dbReference>
<keyword evidence="8" id="KW-1185">Reference proteome</keyword>
<feature type="binding site" evidence="6">
    <location>
        <begin position="191"/>
        <end position="196"/>
    </location>
    <ligand>
        <name>NAD(+)</name>
        <dbReference type="ChEBI" id="CHEBI:57540"/>
    </ligand>
</feature>
<keyword evidence="6" id="KW-0547">Nucleotide-binding</keyword>
<dbReference type="InterPro" id="IPR017437">
    <property type="entry name" value="ATP-NAD_kinase_PpnK-typ_C"/>
</dbReference>
<organism evidence="7 8">
    <name type="scientific">Duncaniella freteri</name>
    <dbReference type="NCBI Taxonomy" id="2530391"/>
    <lineage>
        <taxon>Bacteria</taxon>
        <taxon>Pseudomonadati</taxon>
        <taxon>Bacteroidota</taxon>
        <taxon>Bacteroidia</taxon>
        <taxon>Bacteroidales</taxon>
        <taxon>Muribaculaceae</taxon>
        <taxon>Duncaniella</taxon>
    </lineage>
</organism>
<keyword evidence="6" id="KW-0963">Cytoplasm</keyword>
<comment type="caution">
    <text evidence="7">The sequence shown here is derived from an EMBL/GenBank/DDBJ whole genome shotgun (WGS) entry which is preliminary data.</text>
</comment>
<evidence type="ECO:0000313" key="7">
    <source>
        <dbReference type="EMBL" id="TGG39442.1"/>
    </source>
</evidence>
<sequence>MKIAVFGKRRQNAEDLPRIASLMKILSDRGIFVAVQRHFYEAMTRELGMPLEADDVFDADEFTADIAISIGGDGTFLRTARWVGPKEIPIIGFNTGHLGFLAEESLSEAPVIVDNLIAGKFFIEPRSLLEVKASGQNLRQSISGWAYALNEAAILRHDSASMITVHTFLDDIEIASYQGDGLIISTPTGSTAYNLSVGGPIIQPTAPCWALSPIAPHALTMRPLVVSDSHIITIRVDSRADTYRVNLDGRQLILPIDVTLHIRRAPFVVKVIHMDGHTFVDTLSSKLLWGISKR</sequence>
<evidence type="ECO:0000256" key="3">
    <source>
        <dbReference type="ARBA" id="ARBA00022857"/>
    </source>
</evidence>
<feature type="active site" description="Proton acceptor" evidence="6">
    <location>
        <position position="73"/>
    </location>
</feature>
<dbReference type="EC" id="2.7.1.23" evidence="6"/>
<comment type="similarity">
    <text evidence="6">Belongs to the NAD kinase family.</text>
</comment>
<dbReference type="Pfam" id="PF20143">
    <property type="entry name" value="NAD_kinase_C"/>
    <property type="match status" value="1"/>
</dbReference>
<evidence type="ECO:0000256" key="1">
    <source>
        <dbReference type="ARBA" id="ARBA00022679"/>
    </source>
</evidence>
<keyword evidence="4 6" id="KW-0520">NAD</keyword>
<keyword evidence="6" id="KW-0067">ATP-binding</keyword>
<dbReference type="GO" id="GO:0019674">
    <property type="term" value="P:NAD+ metabolic process"/>
    <property type="evidence" value="ECO:0007669"/>
    <property type="project" value="InterPro"/>
</dbReference>
<feature type="binding site" evidence="6">
    <location>
        <position position="215"/>
    </location>
    <ligand>
        <name>NAD(+)</name>
        <dbReference type="ChEBI" id="CHEBI:57540"/>
    </ligand>
</feature>
<dbReference type="EMBL" id="SJSA01000001">
    <property type="protein sequence ID" value="TGG39442.1"/>
    <property type="molecule type" value="Genomic_DNA"/>
</dbReference>
<dbReference type="Pfam" id="PF01513">
    <property type="entry name" value="NAD_kinase"/>
    <property type="match status" value="1"/>
</dbReference>
<dbReference type="GO" id="GO:0046872">
    <property type="term" value="F:metal ion binding"/>
    <property type="evidence" value="ECO:0007669"/>
    <property type="project" value="UniProtKB-UniRule"/>
</dbReference>
<feature type="binding site" evidence="6">
    <location>
        <position position="180"/>
    </location>
    <ligand>
        <name>NAD(+)</name>
        <dbReference type="ChEBI" id="CHEBI:57540"/>
    </ligand>
</feature>
<evidence type="ECO:0000313" key="8">
    <source>
        <dbReference type="Proteomes" id="UP000297635"/>
    </source>
</evidence>
<accession>A0A4Z0V7U7</accession>
<dbReference type="Proteomes" id="UP000297635">
    <property type="component" value="Unassembled WGS sequence"/>
</dbReference>
<keyword evidence="3 6" id="KW-0521">NADP</keyword>
<evidence type="ECO:0000256" key="6">
    <source>
        <dbReference type="HAMAP-Rule" id="MF_00361"/>
    </source>
</evidence>
<feature type="binding site" evidence="6">
    <location>
        <begin position="73"/>
        <end position="74"/>
    </location>
    <ligand>
        <name>NAD(+)</name>
        <dbReference type="ChEBI" id="CHEBI:57540"/>
    </ligand>
</feature>
<dbReference type="NCBIfam" id="NF002521">
    <property type="entry name" value="PRK01911.1"/>
    <property type="match status" value="1"/>
</dbReference>
<dbReference type="AlphaFoldDB" id="A0A4Z0V7U7"/>
<comment type="caution">
    <text evidence="6">Lacks conserved residue(s) required for the propagation of feature annotation.</text>
</comment>
<dbReference type="Gene3D" id="3.40.50.10330">
    <property type="entry name" value="Probable inorganic polyphosphate/atp-NAD kinase, domain 1"/>
    <property type="match status" value="1"/>
</dbReference>
<comment type="catalytic activity">
    <reaction evidence="5 6">
        <text>NAD(+) + ATP = ADP + NADP(+) + H(+)</text>
        <dbReference type="Rhea" id="RHEA:18629"/>
        <dbReference type="ChEBI" id="CHEBI:15378"/>
        <dbReference type="ChEBI" id="CHEBI:30616"/>
        <dbReference type="ChEBI" id="CHEBI:57540"/>
        <dbReference type="ChEBI" id="CHEBI:58349"/>
        <dbReference type="ChEBI" id="CHEBI:456216"/>
        <dbReference type="EC" id="2.7.1.23"/>
    </reaction>
</comment>
<dbReference type="Gene3D" id="2.60.200.30">
    <property type="entry name" value="Probable inorganic polyphosphate/atp-NAD kinase, domain 2"/>
    <property type="match status" value="1"/>
</dbReference>
<comment type="function">
    <text evidence="6">Involved in the regulation of the intracellular balance of NAD and NADP, and is a key enzyme in the biosynthesis of NADP. Catalyzes specifically the phosphorylation on 2'-hydroxyl of the adenosine moiety of NAD to yield NADP.</text>
</comment>
<proteinExistence type="inferred from homology"/>
<evidence type="ECO:0000256" key="5">
    <source>
        <dbReference type="ARBA" id="ARBA00047925"/>
    </source>
</evidence>
<dbReference type="InterPro" id="IPR017438">
    <property type="entry name" value="ATP-NAD_kinase_N"/>
</dbReference>
<reference evidence="7 8" key="1">
    <citation type="submission" date="2019-02" db="EMBL/GenBank/DDBJ databases">
        <title>Isolation and identification of novel species under the genus Muribaculum.</title>
        <authorList>
            <person name="Miyake S."/>
            <person name="Ding Y."/>
            <person name="Low A."/>
            <person name="Soh M."/>
            <person name="Seedorf H."/>
        </authorList>
    </citation>
    <scope>NUCLEOTIDE SEQUENCE [LARGE SCALE GENOMIC DNA]</scope>
    <source>
        <strain evidence="7 8">TLL-A3</strain>
    </source>
</reference>
<dbReference type="SUPFAM" id="SSF111331">
    <property type="entry name" value="NAD kinase/diacylglycerol kinase-like"/>
    <property type="match status" value="1"/>
</dbReference>
<dbReference type="PANTHER" id="PTHR20275:SF0">
    <property type="entry name" value="NAD KINASE"/>
    <property type="match status" value="1"/>
</dbReference>
<feature type="binding site" evidence="6">
    <location>
        <begin position="150"/>
        <end position="151"/>
    </location>
    <ligand>
        <name>NAD(+)</name>
        <dbReference type="ChEBI" id="CHEBI:57540"/>
    </ligand>
</feature>
<dbReference type="InterPro" id="IPR002504">
    <property type="entry name" value="NADK"/>
</dbReference>
<protein>
    <recommendedName>
        <fullName evidence="6">NAD kinase</fullName>
        <ecNumber evidence="6">2.7.1.23</ecNumber>
    </recommendedName>
    <alternativeName>
        <fullName evidence="6">ATP-dependent NAD kinase</fullName>
    </alternativeName>
</protein>
<dbReference type="PANTHER" id="PTHR20275">
    <property type="entry name" value="NAD KINASE"/>
    <property type="match status" value="1"/>
</dbReference>
<keyword evidence="1 6" id="KW-0808">Transferase</keyword>
<keyword evidence="2 6" id="KW-0418">Kinase</keyword>
<gene>
    <name evidence="6" type="primary">nadK</name>
    <name evidence="7" type="ORF">EZ315_01475</name>
</gene>
<dbReference type="HAMAP" id="MF_00361">
    <property type="entry name" value="NAD_kinase"/>
    <property type="match status" value="1"/>
</dbReference>
<comment type="subcellular location">
    <subcellularLocation>
        <location evidence="6">Cytoplasm</location>
    </subcellularLocation>
</comment>
<evidence type="ECO:0000256" key="2">
    <source>
        <dbReference type="ARBA" id="ARBA00022777"/>
    </source>
</evidence>
<dbReference type="GO" id="GO:0005737">
    <property type="term" value="C:cytoplasm"/>
    <property type="evidence" value="ECO:0007669"/>
    <property type="project" value="UniProtKB-SubCell"/>
</dbReference>
<dbReference type="GO" id="GO:0005524">
    <property type="term" value="F:ATP binding"/>
    <property type="evidence" value="ECO:0007669"/>
    <property type="project" value="UniProtKB-KW"/>
</dbReference>
<evidence type="ECO:0000256" key="4">
    <source>
        <dbReference type="ARBA" id="ARBA00023027"/>
    </source>
</evidence>
<feature type="binding site" evidence="6">
    <location>
        <position position="78"/>
    </location>
    <ligand>
        <name>NAD(+)</name>
        <dbReference type="ChEBI" id="CHEBI:57540"/>
    </ligand>
</feature>
<dbReference type="GO" id="GO:0051287">
    <property type="term" value="F:NAD binding"/>
    <property type="evidence" value="ECO:0007669"/>
    <property type="project" value="UniProtKB-ARBA"/>
</dbReference>
<dbReference type="GO" id="GO:0003951">
    <property type="term" value="F:NAD+ kinase activity"/>
    <property type="evidence" value="ECO:0007669"/>
    <property type="project" value="UniProtKB-UniRule"/>
</dbReference>
<comment type="cofactor">
    <cofactor evidence="6">
        <name>a divalent metal cation</name>
        <dbReference type="ChEBI" id="CHEBI:60240"/>
    </cofactor>
</comment>
<dbReference type="RefSeq" id="WP_135469995.1">
    <property type="nucleotide sequence ID" value="NZ_CASCNC010000003.1"/>
</dbReference>
<dbReference type="GeneID" id="82148442"/>
<name>A0A4Z0V7U7_9BACT</name>
<dbReference type="InterPro" id="IPR016064">
    <property type="entry name" value="NAD/diacylglycerol_kinase_sf"/>
</dbReference>